<protein>
    <submittedName>
        <fullName evidence="2">Aspartyl-tRNA(Asn) amidotransferase subunit C @ Glutamyl-tRNA(Gln) amidotransferase subunit C</fullName>
        <ecNumber evidence="2">6.3.5.6</ecNumber>
        <ecNumber evidence="2">6.3.5.7</ecNumber>
    </submittedName>
</protein>
<proteinExistence type="predicted"/>
<keyword evidence="2" id="KW-0808">Transferase</keyword>
<reference evidence="2" key="1">
    <citation type="submission" date="2020-02" db="EMBL/GenBank/DDBJ databases">
        <authorList>
            <person name="Meier V. D."/>
        </authorList>
    </citation>
    <scope>NUCLEOTIDE SEQUENCE</scope>
    <source>
        <strain evidence="2">AVDCRST_MAG65</strain>
    </source>
</reference>
<feature type="non-terminal residue" evidence="2">
    <location>
        <position position="96"/>
    </location>
</feature>
<gene>
    <name evidence="2" type="ORF">AVDCRST_MAG65-23</name>
</gene>
<dbReference type="GO" id="GO:0050567">
    <property type="term" value="F:glutaminyl-tRNA synthase (glutamine-hydrolyzing) activity"/>
    <property type="evidence" value="ECO:0007669"/>
    <property type="project" value="UniProtKB-EC"/>
</dbReference>
<dbReference type="GO" id="GO:0016740">
    <property type="term" value="F:transferase activity"/>
    <property type="evidence" value="ECO:0007669"/>
    <property type="project" value="UniProtKB-KW"/>
</dbReference>
<feature type="compositionally biased region" description="Low complexity" evidence="1">
    <location>
        <begin position="7"/>
        <end position="60"/>
    </location>
</feature>
<sequence>CWNAIRSSTSPVSRGSSWPTRKSSGCGWSCRRSSTTSRRSVSSTTSTAWPRRPTWWPSRTRCARTSPGRPCRARPRWPRRPTPPTEGSGFPAPARH</sequence>
<accession>A0A6J4R3X1</accession>
<keyword evidence="2" id="KW-0436">Ligase</keyword>
<feature type="region of interest" description="Disordered" evidence="1">
    <location>
        <begin position="1"/>
        <end position="96"/>
    </location>
</feature>
<dbReference type="EMBL" id="CADCVL010000004">
    <property type="protein sequence ID" value="CAA9463512.1"/>
    <property type="molecule type" value="Genomic_DNA"/>
</dbReference>
<name>A0A6J4R3X1_9ACTN</name>
<feature type="non-terminal residue" evidence="2">
    <location>
        <position position="1"/>
    </location>
</feature>
<dbReference type="EC" id="6.3.5.6" evidence="2"/>
<evidence type="ECO:0000256" key="1">
    <source>
        <dbReference type="SAM" id="MobiDB-lite"/>
    </source>
</evidence>
<dbReference type="EC" id="6.3.5.7" evidence="2"/>
<dbReference type="AlphaFoldDB" id="A0A6J4R3X1"/>
<evidence type="ECO:0000313" key="2">
    <source>
        <dbReference type="EMBL" id="CAA9463512.1"/>
    </source>
</evidence>
<dbReference type="GO" id="GO:0050566">
    <property type="term" value="F:asparaginyl-tRNA synthase (glutamine-hydrolyzing) activity"/>
    <property type="evidence" value="ECO:0007669"/>
    <property type="project" value="UniProtKB-EC"/>
</dbReference>
<organism evidence="2">
    <name type="scientific">uncultured Solirubrobacteraceae bacterium</name>
    <dbReference type="NCBI Taxonomy" id="1162706"/>
    <lineage>
        <taxon>Bacteria</taxon>
        <taxon>Bacillati</taxon>
        <taxon>Actinomycetota</taxon>
        <taxon>Thermoleophilia</taxon>
        <taxon>Solirubrobacterales</taxon>
        <taxon>Solirubrobacteraceae</taxon>
        <taxon>environmental samples</taxon>
    </lineage>
</organism>